<reference evidence="9 10" key="1">
    <citation type="journal article" date="2023" name="ISME J.">
        <title>Cultivation and genomic characterization of novel and ubiquitous marine nitrite-oxidizing bacteria from the Nitrospirales.</title>
        <authorList>
            <person name="Mueller A.J."/>
            <person name="Daebeler A."/>
            <person name="Herbold C.W."/>
            <person name="Kirkegaard R.H."/>
            <person name="Daims H."/>
        </authorList>
    </citation>
    <scope>NUCLEOTIDE SEQUENCE [LARGE SCALE GENOMIC DNA]</scope>
    <source>
        <strain evidence="9 10">EB</strain>
    </source>
</reference>
<evidence type="ECO:0000259" key="8">
    <source>
        <dbReference type="PROSITE" id="PS51462"/>
    </source>
</evidence>
<evidence type="ECO:0000256" key="1">
    <source>
        <dbReference type="ARBA" id="ARBA00000847"/>
    </source>
</evidence>
<protein>
    <recommendedName>
        <fullName evidence="4">GDP-mannose pyrophosphatase</fullName>
    </recommendedName>
    <alternativeName>
        <fullName evidence="6">GDP-mannose hydrolase</fullName>
    </alternativeName>
    <alternativeName>
        <fullName evidence="7">GDPMK</fullName>
    </alternativeName>
</protein>
<comment type="cofactor">
    <cofactor evidence="2">
        <name>Mg(2+)</name>
        <dbReference type="ChEBI" id="CHEBI:18420"/>
    </cofactor>
</comment>
<dbReference type="EMBL" id="JAQOUE010000001">
    <property type="protein sequence ID" value="MDT7041676.1"/>
    <property type="molecule type" value="Genomic_DNA"/>
</dbReference>
<evidence type="ECO:0000256" key="4">
    <source>
        <dbReference type="ARBA" id="ARBA00016377"/>
    </source>
</evidence>
<dbReference type="Gene3D" id="3.90.79.10">
    <property type="entry name" value="Nucleoside Triphosphate Pyrophosphohydrolase"/>
    <property type="match status" value="1"/>
</dbReference>
<dbReference type="PROSITE" id="PS51462">
    <property type="entry name" value="NUDIX"/>
    <property type="match status" value="1"/>
</dbReference>
<evidence type="ECO:0000256" key="3">
    <source>
        <dbReference type="ARBA" id="ARBA00007275"/>
    </source>
</evidence>
<evidence type="ECO:0000313" key="9">
    <source>
        <dbReference type="EMBL" id="MDT7041676.1"/>
    </source>
</evidence>
<dbReference type="InterPro" id="IPR015797">
    <property type="entry name" value="NUDIX_hydrolase-like_dom_sf"/>
</dbReference>
<gene>
    <name evidence="9" type="ORF">PPG34_04890</name>
</gene>
<organism evidence="9 10">
    <name type="scientific">Candidatus Nitronereus thalassa</name>
    <dbReference type="NCBI Taxonomy" id="3020898"/>
    <lineage>
        <taxon>Bacteria</taxon>
        <taxon>Pseudomonadati</taxon>
        <taxon>Nitrospirota</taxon>
        <taxon>Nitrospiria</taxon>
        <taxon>Nitrospirales</taxon>
        <taxon>Nitrospiraceae</taxon>
        <taxon>Candidatus Nitronereus</taxon>
    </lineage>
</organism>
<dbReference type="PANTHER" id="PTHR11839:SF18">
    <property type="entry name" value="NUDIX HYDROLASE DOMAIN-CONTAINING PROTEIN"/>
    <property type="match status" value="1"/>
</dbReference>
<sequence length="194" mass="22283">MTLRFSQLRLPVFKPWTVLDNKRLLSVLPWFEIWNERVQLPDGRIIPDYYKITCPDASVIVPINEKGEVFVLRQYRHGVGKAIWGLPAGMCNEGESSLDCAKRELLEETGCQAREWVDLGQYVRDANRGAGKIHVFLARGTEKVKDINSGDLEEHDVQLMKMEDLLLLIENQQIETVGILFAILLARYYFECEG</sequence>
<dbReference type="SUPFAM" id="SSF55811">
    <property type="entry name" value="Nudix"/>
    <property type="match status" value="1"/>
</dbReference>
<dbReference type="RefSeq" id="WP_313832024.1">
    <property type="nucleotide sequence ID" value="NZ_JAQOUE010000001.1"/>
</dbReference>
<dbReference type="PROSITE" id="PS00893">
    <property type="entry name" value="NUDIX_BOX"/>
    <property type="match status" value="1"/>
</dbReference>
<evidence type="ECO:0000313" key="10">
    <source>
        <dbReference type="Proteomes" id="UP001250932"/>
    </source>
</evidence>
<evidence type="ECO:0000256" key="2">
    <source>
        <dbReference type="ARBA" id="ARBA00001946"/>
    </source>
</evidence>
<evidence type="ECO:0000256" key="6">
    <source>
        <dbReference type="ARBA" id="ARBA00032162"/>
    </source>
</evidence>
<dbReference type="InterPro" id="IPR000086">
    <property type="entry name" value="NUDIX_hydrolase_dom"/>
</dbReference>
<dbReference type="PANTHER" id="PTHR11839">
    <property type="entry name" value="UDP/ADP-SUGAR PYROPHOSPHATASE"/>
    <property type="match status" value="1"/>
</dbReference>
<dbReference type="InterPro" id="IPR020084">
    <property type="entry name" value="NUDIX_hydrolase_CS"/>
</dbReference>
<dbReference type="Pfam" id="PF00293">
    <property type="entry name" value="NUDIX"/>
    <property type="match status" value="1"/>
</dbReference>
<keyword evidence="5 9" id="KW-0378">Hydrolase</keyword>
<name>A0ABU3K5N2_9BACT</name>
<accession>A0ABU3K5N2</accession>
<dbReference type="CDD" id="cd03424">
    <property type="entry name" value="NUDIX_ADPRase_Nudt5_UGPPase_Nudt14"/>
    <property type="match status" value="1"/>
</dbReference>
<feature type="domain" description="Nudix hydrolase" evidence="8">
    <location>
        <begin position="53"/>
        <end position="181"/>
    </location>
</feature>
<comment type="caution">
    <text evidence="9">The sequence shown here is derived from an EMBL/GenBank/DDBJ whole genome shotgun (WGS) entry which is preliminary data.</text>
</comment>
<evidence type="ECO:0000256" key="7">
    <source>
        <dbReference type="ARBA" id="ARBA00032272"/>
    </source>
</evidence>
<proteinExistence type="inferred from homology"/>
<comment type="catalytic activity">
    <reaction evidence="1">
        <text>GDP-alpha-D-mannose + H2O = alpha-D-mannose 1-phosphate + GMP + 2 H(+)</text>
        <dbReference type="Rhea" id="RHEA:27978"/>
        <dbReference type="ChEBI" id="CHEBI:15377"/>
        <dbReference type="ChEBI" id="CHEBI:15378"/>
        <dbReference type="ChEBI" id="CHEBI:57527"/>
        <dbReference type="ChEBI" id="CHEBI:58115"/>
        <dbReference type="ChEBI" id="CHEBI:58409"/>
    </reaction>
</comment>
<comment type="similarity">
    <text evidence="3">Belongs to the Nudix hydrolase family. NudK subfamily.</text>
</comment>
<keyword evidence="10" id="KW-1185">Reference proteome</keyword>
<dbReference type="GO" id="GO:0016787">
    <property type="term" value="F:hydrolase activity"/>
    <property type="evidence" value="ECO:0007669"/>
    <property type="project" value="UniProtKB-KW"/>
</dbReference>
<dbReference type="Proteomes" id="UP001250932">
    <property type="component" value="Unassembled WGS sequence"/>
</dbReference>
<evidence type="ECO:0000256" key="5">
    <source>
        <dbReference type="ARBA" id="ARBA00022801"/>
    </source>
</evidence>